<name>A0A0C5H2X1_KLEPN</name>
<keyword evidence="1" id="KW-0614">Plasmid</keyword>
<dbReference type="EMBL" id="KJ958926">
    <property type="protein sequence ID" value="AJP18489.1"/>
    <property type="molecule type" value="Genomic_DNA"/>
</dbReference>
<geneLocation type="plasmid" evidence="1">
    <name>pB-3002cz</name>
</geneLocation>
<protein>
    <submittedName>
        <fullName evidence="1">Uncharacterized protein</fullName>
    </submittedName>
</protein>
<dbReference type="AlphaFoldDB" id="A0A0C5H2X1"/>
<sequence length="152" mass="17797">MNTNLLLTADDVHISMPAGAYLPVTCRFYSHIPHRRHAVRPVTERQRTGTSLFRLTQCCHRRPAVHRTYFMTETAPLYYDEGVNGSTKFTFEVYRDSAQYVVYVRRWNAKKNTILEETRYTSPDKAGLREIKYTNSRQAKAFFSSDFWSQSV</sequence>
<organism evidence="1">
    <name type="scientific">Klebsiella pneumoniae</name>
    <dbReference type="NCBI Taxonomy" id="573"/>
    <lineage>
        <taxon>Bacteria</taxon>
        <taxon>Pseudomonadati</taxon>
        <taxon>Pseudomonadota</taxon>
        <taxon>Gammaproteobacteria</taxon>
        <taxon>Enterobacterales</taxon>
        <taxon>Enterobacteriaceae</taxon>
        <taxon>Klebsiella/Raoultella group</taxon>
        <taxon>Klebsiella</taxon>
        <taxon>Klebsiella pneumoniae complex</taxon>
    </lineage>
</organism>
<reference evidence="1" key="1">
    <citation type="journal article" date="2015" name="Antimicrob. Agents Chemother.">
        <title>Complete nucleotide sequences of two NDM-1-encoding plasmids from the same sequence type 11 Klebsiella pneumoniae strain.</title>
        <authorList>
            <person name="Studentova V."/>
            <person name="Dobiasova H."/>
            <person name="Hedlova D."/>
            <person name="Dolejska M."/>
            <person name="Papagiannitsis C.C."/>
            <person name="Hrabak J."/>
        </authorList>
    </citation>
    <scope>NUCLEOTIDE SEQUENCE</scope>
    <source>
        <strain evidence="1">Kpn-3002cz</strain>
        <plasmid evidence="1">pB-3002cz</plasmid>
    </source>
</reference>
<dbReference type="PATRIC" id="fig|573.1921.peg.5754"/>
<dbReference type="RefSeq" id="WP_015632455.1">
    <property type="nucleotide sequence ID" value="NZ_CABFWU010000003.1"/>
</dbReference>
<evidence type="ECO:0000313" key="1">
    <source>
        <dbReference type="EMBL" id="AJP18489.1"/>
    </source>
</evidence>
<proteinExistence type="predicted"/>
<accession>A0A0C5H2X1</accession>